<feature type="region of interest" description="Disordered" evidence="13">
    <location>
        <begin position="1"/>
        <end position="25"/>
    </location>
</feature>
<proteinExistence type="inferred from homology"/>
<dbReference type="AlphaFoldDB" id="A0AAJ7TRW5"/>
<evidence type="ECO:0000256" key="11">
    <source>
        <dbReference type="ARBA" id="ARBA00030372"/>
    </source>
</evidence>
<evidence type="ECO:0000313" key="14">
    <source>
        <dbReference type="Proteomes" id="UP001318040"/>
    </source>
</evidence>
<evidence type="ECO:0000256" key="9">
    <source>
        <dbReference type="ARBA" id="ARBA00023136"/>
    </source>
</evidence>
<dbReference type="GeneID" id="116949642"/>
<sequence>MPEGVDKEVYPEAPSRTPAAERTTTLPDPGLIVAQLYHLAIDLPVTTLREWVERQQQNNNVYYHRQYRRVPMLTECTVGDLLCNYEADRQWKRDLKVDREVVKIMQQRMQACVTREGENHQQNCFEEMQKYKEVNAAFDSRYGDLGVLGNARRCLMKQKHRMIKERHQAAENE</sequence>
<comment type="subcellular location">
    <subcellularLocation>
        <location evidence="1">Mitochondrion inner membrane</location>
        <topology evidence="1">Peripheral membrane protein</topology>
        <orientation evidence="1">Matrix side</orientation>
    </subcellularLocation>
</comment>
<evidence type="ECO:0000256" key="7">
    <source>
        <dbReference type="ARBA" id="ARBA00022982"/>
    </source>
</evidence>
<evidence type="ECO:0000256" key="12">
    <source>
        <dbReference type="ARBA" id="ARBA00032549"/>
    </source>
</evidence>
<evidence type="ECO:0000256" key="4">
    <source>
        <dbReference type="ARBA" id="ARBA00022448"/>
    </source>
</evidence>
<evidence type="ECO:0000256" key="2">
    <source>
        <dbReference type="ARBA" id="ARBA00008317"/>
    </source>
</evidence>
<evidence type="ECO:0000313" key="15">
    <source>
        <dbReference type="RefSeq" id="XP_032823076.1"/>
    </source>
</evidence>
<evidence type="ECO:0000256" key="3">
    <source>
        <dbReference type="ARBA" id="ARBA00014109"/>
    </source>
</evidence>
<accession>A0AAJ7TRW5</accession>
<keyword evidence="5" id="KW-0679">Respiratory chain</keyword>
<dbReference type="GO" id="GO:0005743">
    <property type="term" value="C:mitochondrial inner membrane"/>
    <property type="evidence" value="ECO:0007669"/>
    <property type="project" value="UniProtKB-SubCell"/>
</dbReference>
<evidence type="ECO:0000256" key="6">
    <source>
        <dbReference type="ARBA" id="ARBA00022792"/>
    </source>
</evidence>
<dbReference type="GO" id="GO:0045271">
    <property type="term" value="C:respiratory chain complex I"/>
    <property type="evidence" value="ECO:0007669"/>
    <property type="project" value="UniProtKB-ARBA"/>
</dbReference>
<dbReference type="KEGG" id="pmrn:116949642"/>
<dbReference type="InterPro" id="IPR019377">
    <property type="entry name" value="NADH_UbQ_OxRdtase_su10"/>
</dbReference>
<evidence type="ECO:0000256" key="5">
    <source>
        <dbReference type="ARBA" id="ARBA00022660"/>
    </source>
</evidence>
<evidence type="ECO:0000256" key="8">
    <source>
        <dbReference type="ARBA" id="ARBA00023128"/>
    </source>
</evidence>
<protein>
    <recommendedName>
        <fullName evidence="3">NADH dehydrogenase [ubiquinone] 1 beta subcomplex subunit 10</fullName>
    </recommendedName>
    <alternativeName>
        <fullName evidence="11">Complex I-PDSW</fullName>
    </alternativeName>
    <alternativeName>
        <fullName evidence="12">NADH-ubiquinone oxidoreductase PDSW subunit</fullName>
    </alternativeName>
</protein>
<dbReference type="CTD" id="4716"/>
<evidence type="ECO:0000256" key="1">
    <source>
        <dbReference type="ARBA" id="ARBA00004443"/>
    </source>
</evidence>
<comment type="similarity">
    <text evidence="2">Belongs to the complex I NDUFB10 subunit family.</text>
</comment>
<keyword evidence="14" id="KW-1185">Reference proteome</keyword>
<evidence type="ECO:0000256" key="13">
    <source>
        <dbReference type="SAM" id="MobiDB-lite"/>
    </source>
</evidence>
<dbReference type="PANTHER" id="PTHR13094:SF1">
    <property type="entry name" value="NADH DEHYDROGENASE [UBIQUINONE] 1 BETA SUBCOMPLEX SUBUNIT 10"/>
    <property type="match status" value="1"/>
</dbReference>
<keyword evidence="9" id="KW-0472">Membrane</keyword>
<organism evidence="14 15">
    <name type="scientific">Petromyzon marinus</name>
    <name type="common">Sea lamprey</name>
    <dbReference type="NCBI Taxonomy" id="7757"/>
    <lineage>
        <taxon>Eukaryota</taxon>
        <taxon>Metazoa</taxon>
        <taxon>Chordata</taxon>
        <taxon>Craniata</taxon>
        <taxon>Vertebrata</taxon>
        <taxon>Cyclostomata</taxon>
        <taxon>Hyperoartia</taxon>
        <taxon>Petromyzontiformes</taxon>
        <taxon>Petromyzontidae</taxon>
        <taxon>Petromyzon</taxon>
    </lineage>
</organism>
<dbReference type="Pfam" id="PF10249">
    <property type="entry name" value="NDUFB10"/>
    <property type="match status" value="1"/>
</dbReference>
<dbReference type="Proteomes" id="UP001318040">
    <property type="component" value="Chromosome 37"/>
</dbReference>
<reference evidence="15" key="1">
    <citation type="submission" date="2025-08" db="UniProtKB">
        <authorList>
            <consortium name="RefSeq"/>
        </authorList>
    </citation>
    <scope>IDENTIFICATION</scope>
    <source>
        <tissue evidence="15">Sperm</tissue>
    </source>
</reference>
<feature type="compositionally biased region" description="Basic and acidic residues" evidence="13">
    <location>
        <begin position="1"/>
        <end position="10"/>
    </location>
</feature>
<dbReference type="PANTHER" id="PTHR13094">
    <property type="entry name" value="NADH-UBIQUINONE OXIDOREDUCTASE PDSW SUBUNIT"/>
    <property type="match status" value="1"/>
</dbReference>
<dbReference type="RefSeq" id="XP_032823076.1">
    <property type="nucleotide sequence ID" value="XM_032967185.1"/>
</dbReference>
<keyword evidence="8" id="KW-0496">Mitochondrion</keyword>
<keyword evidence="6" id="KW-0999">Mitochondrion inner membrane</keyword>
<gene>
    <name evidence="15" type="primary">NDUFB10</name>
</gene>
<name>A0AAJ7TRW5_PETMA</name>
<dbReference type="InterPro" id="IPR039993">
    <property type="entry name" value="NDUFB10"/>
</dbReference>
<evidence type="ECO:0000256" key="10">
    <source>
        <dbReference type="ARBA" id="ARBA00024857"/>
    </source>
</evidence>
<keyword evidence="7" id="KW-0249">Electron transport</keyword>
<keyword evidence="4" id="KW-0813">Transport</keyword>
<comment type="function">
    <text evidence="10">Accessory subunit that is involved in the functional assembly of the mitochondrial respiratory chain complex I. Complex I has an NADH dehydrogenase activity with ubiquinone as an immediate electron acceptor and mediates the transfer of electrons from NADH to the respiratory chain.</text>
</comment>